<gene>
    <name evidence="2" type="ORF">ILEXP_LOCUS58238</name>
</gene>
<proteinExistence type="predicted"/>
<evidence type="ECO:0000313" key="3">
    <source>
        <dbReference type="Proteomes" id="UP001642360"/>
    </source>
</evidence>
<sequence length="92" mass="10392">MSKKLIHFVDQSKVLNDHLLNLTKLMGRLSEPKTRNVSPPQGSLARQKKNLSTPNLRTVKQVYVRNEDFERLIASAIVGVPMTPKVVESPKE</sequence>
<dbReference type="EMBL" id="CAUOFW020010058">
    <property type="protein sequence ID" value="CAK9187659.1"/>
    <property type="molecule type" value="Genomic_DNA"/>
</dbReference>
<evidence type="ECO:0000313" key="2">
    <source>
        <dbReference type="EMBL" id="CAK9187659.1"/>
    </source>
</evidence>
<feature type="region of interest" description="Disordered" evidence="1">
    <location>
        <begin position="30"/>
        <end position="51"/>
    </location>
</feature>
<name>A0ABC8V305_9AQUA</name>
<protein>
    <submittedName>
        <fullName evidence="2">Uncharacterized protein</fullName>
    </submittedName>
</protein>
<organism evidence="2 3">
    <name type="scientific">Ilex paraguariensis</name>
    <name type="common">yerba mate</name>
    <dbReference type="NCBI Taxonomy" id="185542"/>
    <lineage>
        <taxon>Eukaryota</taxon>
        <taxon>Viridiplantae</taxon>
        <taxon>Streptophyta</taxon>
        <taxon>Embryophyta</taxon>
        <taxon>Tracheophyta</taxon>
        <taxon>Spermatophyta</taxon>
        <taxon>Magnoliopsida</taxon>
        <taxon>eudicotyledons</taxon>
        <taxon>Gunneridae</taxon>
        <taxon>Pentapetalae</taxon>
        <taxon>asterids</taxon>
        <taxon>campanulids</taxon>
        <taxon>Aquifoliales</taxon>
        <taxon>Aquifoliaceae</taxon>
        <taxon>Ilex</taxon>
    </lineage>
</organism>
<keyword evidence="3" id="KW-1185">Reference proteome</keyword>
<dbReference type="Proteomes" id="UP001642360">
    <property type="component" value="Unassembled WGS sequence"/>
</dbReference>
<comment type="caution">
    <text evidence="2">The sequence shown here is derived from an EMBL/GenBank/DDBJ whole genome shotgun (WGS) entry which is preliminary data.</text>
</comment>
<reference evidence="2 3" key="1">
    <citation type="submission" date="2024-02" db="EMBL/GenBank/DDBJ databases">
        <authorList>
            <person name="Vignale AGUSTIN F."/>
            <person name="Sosa J E."/>
            <person name="Modenutti C."/>
        </authorList>
    </citation>
    <scope>NUCLEOTIDE SEQUENCE [LARGE SCALE GENOMIC DNA]</scope>
</reference>
<accession>A0ABC8V305</accession>
<evidence type="ECO:0000256" key="1">
    <source>
        <dbReference type="SAM" id="MobiDB-lite"/>
    </source>
</evidence>
<dbReference type="AlphaFoldDB" id="A0ABC8V305"/>